<dbReference type="GO" id="GO:0016787">
    <property type="term" value="F:hydrolase activity"/>
    <property type="evidence" value="ECO:0007669"/>
    <property type="project" value="UniProtKB-KW"/>
</dbReference>
<dbReference type="GeneID" id="71929102"/>
<proteinExistence type="predicted"/>
<dbReference type="RefSeq" id="WP_247995128.1">
    <property type="nucleotide sequence ID" value="NZ_CP096020.1"/>
</dbReference>
<dbReference type="InterPro" id="IPR015797">
    <property type="entry name" value="NUDIX_hydrolase-like_dom_sf"/>
</dbReference>
<feature type="domain" description="Nudix hydrolase" evidence="2">
    <location>
        <begin position="27"/>
        <end position="170"/>
    </location>
</feature>
<keyword evidence="1 3" id="KW-0378">Hydrolase</keyword>
<protein>
    <submittedName>
        <fullName evidence="3">NUDIX hydrolase</fullName>
    </submittedName>
</protein>
<dbReference type="KEGG" id="haad:MW046_13605"/>
<accession>A0A8U0A614</accession>
<evidence type="ECO:0000313" key="3">
    <source>
        <dbReference type="EMBL" id="UPM44474.1"/>
    </source>
</evidence>
<geneLocation type="plasmid" evidence="3 4">
    <name>unnamed1</name>
</geneLocation>
<dbReference type="InterPro" id="IPR020476">
    <property type="entry name" value="Nudix_hydrolase"/>
</dbReference>
<dbReference type="InterPro" id="IPR000086">
    <property type="entry name" value="NUDIX_hydrolase_dom"/>
</dbReference>
<dbReference type="Proteomes" id="UP000831768">
    <property type="component" value="Plasmid unnamed1"/>
</dbReference>
<gene>
    <name evidence="3" type="ORF">MW046_13605</name>
</gene>
<dbReference type="PRINTS" id="PR00502">
    <property type="entry name" value="NUDIXFAMILY"/>
</dbReference>
<dbReference type="PANTHER" id="PTHR43736:SF1">
    <property type="entry name" value="DIHYDRONEOPTERIN TRIPHOSPHATE DIPHOSPHATASE"/>
    <property type="match status" value="1"/>
</dbReference>
<dbReference type="EMBL" id="CP096020">
    <property type="protein sequence ID" value="UPM44474.1"/>
    <property type="molecule type" value="Genomic_DNA"/>
</dbReference>
<dbReference type="AlphaFoldDB" id="A0A8U0A614"/>
<dbReference type="PROSITE" id="PS51462">
    <property type="entry name" value="NUDIX"/>
    <property type="match status" value="1"/>
</dbReference>
<dbReference type="SUPFAM" id="SSF55811">
    <property type="entry name" value="Nudix"/>
    <property type="match status" value="1"/>
</dbReference>
<dbReference type="Gene3D" id="3.90.79.10">
    <property type="entry name" value="Nucleoside Triphosphate Pyrophosphohydrolase"/>
    <property type="match status" value="1"/>
</dbReference>
<dbReference type="PROSITE" id="PS00893">
    <property type="entry name" value="NUDIX_BOX"/>
    <property type="match status" value="1"/>
</dbReference>
<sequence>MTSYRATFCPDCGDKLESKWFDGRDRSYCAACARIIFQRPIPCADVAVMDGKHVLFIKRTNAPHIGKWALPGGVIEVGEPPAEAAARELHEETGLDITPSTLTLITGYAAAAPQGWYNAGYTYAVQFEDVSGEPTAGGDASDARFWSLNELRGSEQELRPEPNDALHIRAAINEFRTSNG</sequence>
<evidence type="ECO:0000256" key="1">
    <source>
        <dbReference type="ARBA" id="ARBA00022801"/>
    </source>
</evidence>
<keyword evidence="3" id="KW-0614">Plasmid</keyword>
<dbReference type="CDD" id="cd04673">
    <property type="entry name" value="NUDIX_ADPRase"/>
    <property type="match status" value="1"/>
</dbReference>
<dbReference type="PANTHER" id="PTHR43736">
    <property type="entry name" value="ADP-RIBOSE PYROPHOSPHATASE"/>
    <property type="match status" value="1"/>
</dbReference>
<evidence type="ECO:0000313" key="4">
    <source>
        <dbReference type="Proteomes" id="UP000831768"/>
    </source>
</evidence>
<organism evidence="3 4">
    <name type="scientific">Halocatena salina</name>
    <dbReference type="NCBI Taxonomy" id="2934340"/>
    <lineage>
        <taxon>Archaea</taxon>
        <taxon>Methanobacteriati</taxon>
        <taxon>Methanobacteriota</taxon>
        <taxon>Stenosarchaea group</taxon>
        <taxon>Halobacteria</taxon>
        <taxon>Halobacteriales</taxon>
        <taxon>Natronomonadaceae</taxon>
        <taxon>Halocatena</taxon>
    </lineage>
</organism>
<keyword evidence="4" id="KW-1185">Reference proteome</keyword>
<name>A0A8U0A614_9EURY</name>
<reference evidence="3" key="1">
    <citation type="submission" date="2022-04" db="EMBL/GenBank/DDBJ databases">
        <title>Halocatena sp. nov., isolated from a salt lake.</title>
        <authorList>
            <person name="Cui H.-L."/>
        </authorList>
    </citation>
    <scope>NUCLEOTIDE SEQUENCE</scope>
    <source>
        <strain evidence="3">AD-1</strain>
        <plasmid evidence="3">unnamed1</plasmid>
    </source>
</reference>
<dbReference type="InterPro" id="IPR020084">
    <property type="entry name" value="NUDIX_hydrolase_CS"/>
</dbReference>
<evidence type="ECO:0000259" key="2">
    <source>
        <dbReference type="PROSITE" id="PS51462"/>
    </source>
</evidence>
<dbReference type="Pfam" id="PF00293">
    <property type="entry name" value="NUDIX"/>
    <property type="match status" value="1"/>
</dbReference>